<dbReference type="Gene3D" id="3.40.630.30">
    <property type="match status" value="1"/>
</dbReference>
<dbReference type="Pfam" id="PF14542">
    <property type="entry name" value="Acetyltransf_CG"/>
    <property type="match status" value="1"/>
</dbReference>
<gene>
    <name evidence="3" type="ORF">SAMN04489720_3180</name>
</gene>
<accession>A0A1G8H261</accession>
<evidence type="ECO:0000259" key="2">
    <source>
        <dbReference type="PROSITE" id="PS51729"/>
    </source>
</evidence>
<keyword evidence="3" id="KW-0808">Transferase</keyword>
<sequence>MRSHPSPPDGTTDAADSRQPLVSRRAPPYPGCMSESPEVEIVDAAEQGRFELRVGGELVSFVDYADHDGRRAFPHTQTYPEFGGRGYGTQVVRAALDEAVAAGRSVVPSCPFVRAVVQQHPAEYGALVA</sequence>
<name>A0A1G8H261_9MICO</name>
<evidence type="ECO:0000313" key="4">
    <source>
        <dbReference type="Proteomes" id="UP000198822"/>
    </source>
</evidence>
<dbReference type="SUPFAM" id="SSF55729">
    <property type="entry name" value="Acyl-CoA N-acyltransferases (Nat)"/>
    <property type="match status" value="1"/>
</dbReference>
<dbReference type="PANTHER" id="PTHR31435">
    <property type="entry name" value="PROTEIN NATD1"/>
    <property type="match status" value="1"/>
</dbReference>
<dbReference type="InterPro" id="IPR016181">
    <property type="entry name" value="Acyl_CoA_acyltransferase"/>
</dbReference>
<dbReference type="InterPro" id="IPR031165">
    <property type="entry name" value="GNAT_YJDJ"/>
</dbReference>
<protein>
    <submittedName>
        <fullName evidence="3">GCN5-related N-acetyl-transferase</fullName>
    </submittedName>
</protein>
<evidence type="ECO:0000256" key="1">
    <source>
        <dbReference type="SAM" id="MobiDB-lite"/>
    </source>
</evidence>
<feature type="domain" description="N-acetyltransferase" evidence="2">
    <location>
        <begin position="42"/>
        <end position="129"/>
    </location>
</feature>
<dbReference type="InterPro" id="IPR045057">
    <property type="entry name" value="Gcn5-rel_NAT"/>
</dbReference>
<proteinExistence type="predicted"/>
<dbReference type="EMBL" id="LT629695">
    <property type="protein sequence ID" value="SDI00714.1"/>
    <property type="molecule type" value="Genomic_DNA"/>
</dbReference>
<dbReference type="GO" id="GO:0016740">
    <property type="term" value="F:transferase activity"/>
    <property type="evidence" value="ECO:0007669"/>
    <property type="project" value="UniProtKB-KW"/>
</dbReference>
<dbReference type="Proteomes" id="UP000198822">
    <property type="component" value="Chromosome I"/>
</dbReference>
<dbReference type="CDD" id="cd04301">
    <property type="entry name" value="NAT_SF"/>
    <property type="match status" value="1"/>
</dbReference>
<evidence type="ECO:0000313" key="3">
    <source>
        <dbReference type="EMBL" id="SDI00714.1"/>
    </source>
</evidence>
<feature type="region of interest" description="Disordered" evidence="1">
    <location>
        <begin position="1"/>
        <end position="35"/>
    </location>
</feature>
<reference evidence="4" key="1">
    <citation type="submission" date="2016-10" db="EMBL/GenBank/DDBJ databases">
        <authorList>
            <person name="Varghese N."/>
            <person name="Submissions S."/>
        </authorList>
    </citation>
    <scope>NUCLEOTIDE SEQUENCE [LARGE SCALE GENOMIC DNA]</scope>
    <source>
        <strain evidence="4">DSM 22002</strain>
    </source>
</reference>
<dbReference type="PANTHER" id="PTHR31435:SF10">
    <property type="entry name" value="BSR4717 PROTEIN"/>
    <property type="match status" value="1"/>
</dbReference>
<organism evidence="3 4">
    <name type="scientific">Agrococcus jejuensis</name>
    <dbReference type="NCBI Taxonomy" id="399736"/>
    <lineage>
        <taxon>Bacteria</taxon>
        <taxon>Bacillati</taxon>
        <taxon>Actinomycetota</taxon>
        <taxon>Actinomycetes</taxon>
        <taxon>Micrococcales</taxon>
        <taxon>Microbacteriaceae</taxon>
        <taxon>Agrococcus</taxon>
    </lineage>
</organism>
<dbReference type="AlphaFoldDB" id="A0A1G8H261"/>
<dbReference type="PROSITE" id="PS51729">
    <property type="entry name" value="GNAT_YJDJ"/>
    <property type="match status" value="1"/>
</dbReference>
<dbReference type="STRING" id="399736.SAMN04489720_3180"/>
<keyword evidence="4" id="KW-1185">Reference proteome</keyword>